<accession>A0A392R614</accession>
<dbReference type="EMBL" id="LXQA010192229">
    <property type="protein sequence ID" value="MCI32043.1"/>
    <property type="molecule type" value="Genomic_DNA"/>
</dbReference>
<name>A0A392R614_9FABA</name>
<sequence>ATSHACIDMELGEFTLGIKEEKRTIKVYGKSDNHCYKVETREKELEDAPSKTNPTWADEPIEIDEKPAERSFEEADWPYEEIIPNWDTMFPEPTSFIP</sequence>
<evidence type="ECO:0000313" key="1">
    <source>
        <dbReference type="EMBL" id="MCI32043.1"/>
    </source>
</evidence>
<keyword evidence="2" id="KW-1185">Reference proteome</keyword>
<feature type="non-terminal residue" evidence="1">
    <location>
        <position position="1"/>
    </location>
</feature>
<evidence type="ECO:0000313" key="2">
    <source>
        <dbReference type="Proteomes" id="UP000265520"/>
    </source>
</evidence>
<reference evidence="1 2" key="1">
    <citation type="journal article" date="2018" name="Front. Plant Sci.">
        <title>Red Clover (Trifolium pratense) and Zigzag Clover (T. medium) - A Picture of Genomic Similarities and Differences.</title>
        <authorList>
            <person name="Dluhosova J."/>
            <person name="Istvanek J."/>
            <person name="Nedelnik J."/>
            <person name="Repkova J."/>
        </authorList>
    </citation>
    <scope>NUCLEOTIDE SEQUENCE [LARGE SCALE GENOMIC DNA]</scope>
    <source>
        <strain evidence="2">cv. 10/8</strain>
        <tissue evidence="1">Leaf</tissue>
    </source>
</reference>
<protein>
    <submittedName>
        <fullName evidence="1">Uncharacterized protein</fullName>
    </submittedName>
</protein>
<comment type="caution">
    <text evidence="1">The sequence shown here is derived from an EMBL/GenBank/DDBJ whole genome shotgun (WGS) entry which is preliminary data.</text>
</comment>
<proteinExistence type="predicted"/>
<organism evidence="1 2">
    <name type="scientific">Trifolium medium</name>
    <dbReference type="NCBI Taxonomy" id="97028"/>
    <lineage>
        <taxon>Eukaryota</taxon>
        <taxon>Viridiplantae</taxon>
        <taxon>Streptophyta</taxon>
        <taxon>Embryophyta</taxon>
        <taxon>Tracheophyta</taxon>
        <taxon>Spermatophyta</taxon>
        <taxon>Magnoliopsida</taxon>
        <taxon>eudicotyledons</taxon>
        <taxon>Gunneridae</taxon>
        <taxon>Pentapetalae</taxon>
        <taxon>rosids</taxon>
        <taxon>fabids</taxon>
        <taxon>Fabales</taxon>
        <taxon>Fabaceae</taxon>
        <taxon>Papilionoideae</taxon>
        <taxon>50 kb inversion clade</taxon>
        <taxon>NPAAA clade</taxon>
        <taxon>Hologalegina</taxon>
        <taxon>IRL clade</taxon>
        <taxon>Trifolieae</taxon>
        <taxon>Trifolium</taxon>
    </lineage>
</organism>
<dbReference type="Proteomes" id="UP000265520">
    <property type="component" value="Unassembled WGS sequence"/>
</dbReference>
<dbReference type="AlphaFoldDB" id="A0A392R614"/>